<proteinExistence type="predicted"/>
<dbReference type="EMBL" id="JWZT01003733">
    <property type="protein sequence ID" value="KII65751.1"/>
    <property type="molecule type" value="Genomic_DNA"/>
</dbReference>
<keyword evidence="4" id="KW-1185">Reference proteome</keyword>
<accession>A0A0C2MF41</accession>
<organism evidence="3 4">
    <name type="scientific">Thelohanellus kitauei</name>
    <name type="common">Myxosporean</name>
    <dbReference type="NCBI Taxonomy" id="669202"/>
    <lineage>
        <taxon>Eukaryota</taxon>
        <taxon>Metazoa</taxon>
        <taxon>Cnidaria</taxon>
        <taxon>Myxozoa</taxon>
        <taxon>Myxosporea</taxon>
        <taxon>Bivalvulida</taxon>
        <taxon>Platysporina</taxon>
        <taxon>Myxobolidae</taxon>
        <taxon>Thelohanellus</taxon>
    </lineage>
</organism>
<gene>
    <name evidence="3" type="ORF">RF11_04384</name>
</gene>
<evidence type="ECO:0000256" key="2">
    <source>
        <dbReference type="SAM" id="Phobius"/>
    </source>
</evidence>
<evidence type="ECO:0000313" key="4">
    <source>
        <dbReference type="Proteomes" id="UP000031668"/>
    </source>
</evidence>
<evidence type="ECO:0000256" key="1">
    <source>
        <dbReference type="SAM" id="MobiDB-lite"/>
    </source>
</evidence>
<sequence>MYMFDMKIKQLNFTSSGSGFFIELEDSYSNQFCHFKCKSNDTQKEIQIGECTISFSKESKYSNHSIGYKYILNPTLGYQLPKHVISFDMTGKEDKLLKLTLDKLNINFQYSAQVCKEPLPEGQSQISVLARFNSTDEIHFCKLNETKLTTGSVTSVSPNMNGKVSTTQSSTTEKILQSNSMEPKYSHTSVTPLETDENITNVTDPSHRMHKQGQSSTSTILIVLSFLTVTMSFLVYFIIARRNKSKENPNAWDTESIYQ</sequence>
<keyword evidence="2" id="KW-0812">Transmembrane</keyword>
<comment type="caution">
    <text evidence="3">The sequence shown here is derived from an EMBL/GenBank/DDBJ whole genome shotgun (WGS) entry which is preliminary data.</text>
</comment>
<reference evidence="3 4" key="1">
    <citation type="journal article" date="2014" name="Genome Biol. Evol.">
        <title>The genome of the myxosporean Thelohanellus kitauei shows adaptations to nutrient acquisition within its fish host.</title>
        <authorList>
            <person name="Yang Y."/>
            <person name="Xiong J."/>
            <person name="Zhou Z."/>
            <person name="Huo F."/>
            <person name="Miao W."/>
            <person name="Ran C."/>
            <person name="Liu Y."/>
            <person name="Zhang J."/>
            <person name="Feng J."/>
            <person name="Wang M."/>
            <person name="Wang M."/>
            <person name="Wang L."/>
            <person name="Yao B."/>
        </authorList>
    </citation>
    <scope>NUCLEOTIDE SEQUENCE [LARGE SCALE GENOMIC DNA]</scope>
    <source>
        <strain evidence="3">Wuqing</strain>
    </source>
</reference>
<dbReference type="Proteomes" id="UP000031668">
    <property type="component" value="Unassembled WGS sequence"/>
</dbReference>
<evidence type="ECO:0000313" key="3">
    <source>
        <dbReference type="EMBL" id="KII65751.1"/>
    </source>
</evidence>
<feature type="transmembrane region" description="Helical" evidence="2">
    <location>
        <begin position="218"/>
        <end position="239"/>
    </location>
</feature>
<feature type="region of interest" description="Disordered" evidence="1">
    <location>
        <begin position="159"/>
        <end position="191"/>
    </location>
</feature>
<keyword evidence="2" id="KW-1133">Transmembrane helix</keyword>
<name>A0A0C2MF41_THEKT</name>
<protein>
    <submittedName>
        <fullName evidence="3">Uncharacterized protein</fullName>
    </submittedName>
</protein>
<dbReference type="AlphaFoldDB" id="A0A0C2MF41"/>
<keyword evidence="2" id="KW-0472">Membrane</keyword>